<protein>
    <submittedName>
        <fullName evidence="2">Uncharacterized protein</fullName>
    </submittedName>
</protein>
<gene>
    <name evidence="2" type="ORF">GCM10010251_92120</name>
</gene>
<evidence type="ECO:0000256" key="1">
    <source>
        <dbReference type="SAM" id="Coils"/>
    </source>
</evidence>
<reference evidence="2" key="1">
    <citation type="journal article" date="2014" name="Int. J. Syst. Evol. Microbiol.">
        <title>Complete genome sequence of Corynebacterium casei LMG S-19264T (=DSM 44701T), isolated from a smear-ripened cheese.</title>
        <authorList>
            <consortium name="US DOE Joint Genome Institute (JGI-PGF)"/>
            <person name="Walter F."/>
            <person name="Albersmeier A."/>
            <person name="Kalinowski J."/>
            <person name="Ruckert C."/>
        </authorList>
    </citation>
    <scope>NUCLEOTIDE SEQUENCE</scope>
    <source>
        <strain evidence="2">JCM 4346</strain>
    </source>
</reference>
<sequence>MSARDEELAAVVKRKGALPMPAGSVPQPSELEALRAQVAALLAERHSTNEALSDAAEALRADRDRIAELEAECSHLRQLPGLPVDKLAKALLLMESGPALPWAQAMSDDDLHDFLGDLVSAAMNRWRHSPEVPDRVTLAEIEKACAQWRTPGEGLRSDEPDPAGIARAIAPTQALQAPVSRPLPDRDVRCGCGHDGAEHHHVGTKCWARLPREVGQPNRVCPCEGFRPVSVVEAAERLARYLAPEGEHYASVHHSYRVPRDLPRLGGA</sequence>
<dbReference type="RefSeq" id="WP_189944020.1">
    <property type="nucleotide sequence ID" value="NZ_BMSX01000041.1"/>
</dbReference>
<feature type="coiled-coil region" evidence="1">
    <location>
        <begin position="31"/>
        <end position="79"/>
    </location>
</feature>
<dbReference type="Proteomes" id="UP000658320">
    <property type="component" value="Unassembled WGS sequence"/>
</dbReference>
<dbReference type="EMBL" id="BMSX01000041">
    <property type="protein sequence ID" value="GGR61011.1"/>
    <property type="molecule type" value="Genomic_DNA"/>
</dbReference>
<dbReference type="AlphaFoldDB" id="A0A918FNM5"/>
<comment type="caution">
    <text evidence="2">The sequence shown here is derived from an EMBL/GenBank/DDBJ whole genome shotgun (WGS) entry which is preliminary data.</text>
</comment>
<organism evidence="2 3">
    <name type="scientific">Streptomyces aurantiogriseus</name>
    <dbReference type="NCBI Taxonomy" id="66870"/>
    <lineage>
        <taxon>Bacteria</taxon>
        <taxon>Bacillati</taxon>
        <taxon>Actinomycetota</taxon>
        <taxon>Actinomycetes</taxon>
        <taxon>Kitasatosporales</taxon>
        <taxon>Streptomycetaceae</taxon>
        <taxon>Streptomyces</taxon>
    </lineage>
</organism>
<keyword evidence="3" id="KW-1185">Reference proteome</keyword>
<accession>A0A918FNM5</accession>
<keyword evidence="1" id="KW-0175">Coiled coil</keyword>
<reference evidence="2" key="2">
    <citation type="submission" date="2020-09" db="EMBL/GenBank/DDBJ databases">
        <authorList>
            <person name="Sun Q."/>
            <person name="Ohkuma M."/>
        </authorList>
    </citation>
    <scope>NUCLEOTIDE SEQUENCE</scope>
    <source>
        <strain evidence="2">JCM 4346</strain>
    </source>
</reference>
<evidence type="ECO:0000313" key="2">
    <source>
        <dbReference type="EMBL" id="GGR61011.1"/>
    </source>
</evidence>
<proteinExistence type="predicted"/>
<evidence type="ECO:0000313" key="3">
    <source>
        <dbReference type="Proteomes" id="UP000658320"/>
    </source>
</evidence>
<name>A0A918FNM5_9ACTN</name>